<dbReference type="GO" id="GO:0098636">
    <property type="term" value="C:protein complex involved in cell adhesion"/>
    <property type="evidence" value="ECO:0000318"/>
    <property type="project" value="GO_Central"/>
</dbReference>
<dbReference type="CDD" id="cd00057">
    <property type="entry name" value="FA58C"/>
    <property type="match status" value="1"/>
</dbReference>
<dbReference type="FunCoup" id="F0Z7H7">
    <property type="interactions" value="8"/>
</dbReference>
<protein>
    <recommendedName>
        <fullName evidence="3">F5/8 type C domain-containing protein</fullName>
    </recommendedName>
</protein>
<dbReference type="FunFam" id="2.60.40.2080:FF:000001">
    <property type="entry name" value="Discoidin-1 subunit A"/>
    <property type="match status" value="1"/>
</dbReference>
<dbReference type="Pfam" id="PF00754">
    <property type="entry name" value="F5_F8_type_C"/>
    <property type="match status" value="1"/>
</dbReference>
<dbReference type="Pfam" id="PF09458">
    <property type="entry name" value="H_lectin"/>
    <property type="match status" value="1"/>
</dbReference>
<feature type="domain" description="F5/8 type C" evidence="3">
    <location>
        <begin position="8"/>
        <end position="155"/>
    </location>
</feature>
<dbReference type="GO" id="GO:0070492">
    <property type="term" value="F:oligosaccharide binding"/>
    <property type="evidence" value="ECO:0000318"/>
    <property type="project" value="GO_Central"/>
</dbReference>
<organism evidence="4 5">
    <name type="scientific">Dictyostelium purpureum</name>
    <name type="common">Slime mold</name>
    <dbReference type="NCBI Taxonomy" id="5786"/>
    <lineage>
        <taxon>Eukaryota</taxon>
        <taxon>Amoebozoa</taxon>
        <taxon>Evosea</taxon>
        <taxon>Eumycetozoa</taxon>
        <taxon>Dictyostelia</taxon>
        <taxon>Dictyosteliales</taxon>
        <taxon>Dictyosteliaceae</taxon>
        <taxon>Dictyostelium</taxon>
    </lineage>
</organism>
<dbReference type="EMBL" id="GL870947">
    <property type="protein sequence ID" value="EGC40022.1"/>
    <property type="molecule type" value="Genomic_DNA"/>
</dbReference>
<dbReference type="GeneID" id="10509276"/>
<dbReference type="SUPFAM" id="SSF141086">
    <property type="entry name" value="Agglutinin HPA-like"/>
    <property type="match status" value="1"/>
</dbReference>
<dbReference type="GO" id="GO:0005737">
    <property type="term" value="C:cytoplasm"/>
    <property type="evidence" value="ECO:0007669"/>
    <property type="project" value="UniProtKB-ARBA"/>
</dbReference>
<dbReference type="InterPro" id="IPR008979">
    <property type="entry name" value="Galactose-bd-like_sf"/>
</dbReference>
<dbReference type="Gene3D" id="2.60.120.260">
    <property type="entry name" value="Galactose-binding domain-like"/>
    <property type="match status" value="1"/>
</dbReference>
<dbReference type="InParanoid" id="F0Z7H7"/>
<dbReference type="Proteomes" id="UP000001064">
    <property type="component" value="Unassembled WGS sequence"/>
</dbReference>
<keyword evidence="2" id="KW-0130">Cell adhesion</keyword>
<dbReference type="InterPro" id="IPR037221">
    <property type="entry name" value="H-type_lectin_dom_sf"/>
</dbReference>
<dbReference type="SMART" id="SM00231">
    <property type="entry name" value="FA58C"/>
    <property type="match status" value="1"/>
</dbReference>
<dbReference type="PANTHER" id="PTHR46938:SF3">
    <property type="entry name" value="DISCOIDIN-LIKE PROTEIN"/>
    <property type="match status" value="1"/>
</dbReference>
<evidence type="ECO:0000313" key="5">
    <source>
        <dbReference type="Proteomes" id="UP000001064"/>
    </source>
</evidence>
<dbReference type="SUPFAM" id="SSF49785">
    <property type="entry name" value="Galactose-binding domain-like"/>
    <property type="match status" value="1"/>
</dbReference>
<dbReference type="OMA" id="WYEYKNG"/>
<gene>
    <name evidence="4" type="ORF">DICPUDRAFT_52224</name>
</gene>
<dbReference type="eggNOG" id="KOG2649">
    <property type="taxonomic scope" value="Eukaryota"/>
</dbReference>
<keyword evidence="5" id="KW-1185">Reference proteome</keyword>
<dbReference type="RefSeq" id="XP_003283371.1">
    <property type="nucleotide sequence ID" value="XM_003283323.1"/>
</dbReference>
<dbReference type="OrthoDB" id="5985199at2759"/>
<dbReference type="InterPro" id="IPR052487">
    <property type="entry name" value="Galactose-binding_lectin"/>
</dbReference>
<dbReference type="AlphaFoldDB" id="F0Z7H7"/>
<sequence length="278" mass="31535">MMMNEEIKGIPCLAFSSVVTRSSSDFDSDHGIKNSILNFKFSRNTKCDGSEGWRSGSNDKNQYVIAASSGIQRFVGISIQGRGDADEWVSSFLIRYSLDNKRWYEYKNGQVFNGNIDRNGVVNIKFEPAIIAKTISLHPITWNNHISLRWELYTDDEVCSFPQIQMGNVSIGDKTLSNNKGPIEYSRCVTFDKPFVGAPCVSLGIKYFDFSKESGQNRCAVEAKNITNKGFEVIFKRFSNDNLINDCSIDFVAFWKGDDYIPSDNEFKNPSLFLYNKK</sequence>
<dbReference type="FunFam" id="2.60.120.260:FF:000016">
    <property type="entry name" value="Contactin-associated protein-like 4 isoform 1"/>
    <property type="match status" value="1"/>
</dbReference>
<name>F0Z7H7_DICPU</name>
<keyword evidence="1" id="KW-0430">Lectin</keyword>
<dbReference type="PANTHER" id="PTHR46938">
    <property type="entry name" value="DISCOIDIN-1 SUBUNIT A-RELATED-RELATED"/>
    <property type="match status" value="1"/>
</dbReference>
<dbReference type="PROSITE" id="PS50022">
    <property type="entry name" value="FA58C_3"/>
    <property type="match status" value="1"/>
</dbReference>
<proteinExistence type="predicted"/>
<accession>F0Z7H7</accession>
<dbReference type="Gene3D" id="2.60.40.2080">
    <property type="match status" value="1"/>
</dbReference>
<reference evidence="5" key="1">
    <citation type="journal article" date="2011" name="Genome Biol.">
        <title>Comparative genomics of the social amoebae Dictyostelium discoideum and Dictyostelium purpureum.</title>
        <authorList>
            <consortium name="US DOE Joint Genome Institute (JGI-PGF)"/>
            <person name="Sucgang R."/>
            <person name="Kuo A."/>
            <person name="Tian X."/>
            <person name="Salerno W."/>
            <person name="Parikh A."/>
            <person name="Feasley C.L."/>
            <person name="Dalin E."/>
            <person name="Tu H."/>
            <person name="Huang E."/>
            <person name="Barry K."/>
            <person name="Lindquist E."/>
            <person name="Shapiro H."/>
            <person name="Bruce D."/>
            <person name="Schmutz J."/>
            <person name="Salamov A."/>
            <person name="Fey P."/>
            <person name="Gaudet P."/>
            <person name="Anjard C."/>
            <person name="Babu M.M."/>
            <person name="Basu S."/>
            <person name="Bushmanova Y."/>
            <person name="van der Wel H."/>
            <person name="Katoh-Kurasawa M."/>
            <person name="Dinh C."/>
            <person name="Coutinho P.M."/>
            <person name="Saito T."/>
            <person name="Elias M."/>
            <person name="Schaap P."/>
            <person name="Kay R.R."/>
            <person name="Henrissat B."/>
            <person name="Eichinger L."/>
            <person name="Rivero F."/>
            <person name="Putnam N.H."/>
            <person name="West C.M."/>
            <person name="Loomis W.F."/>
            <person name="Chisholm R.L."/>
            <person name="Shaulsky G."/>
            <person name="Strassmann J.E."/>
            <person name="Queller D.C."/>
            <person name="Kuspa A."/>
            <person name="Grigoriev I.V."/>
        </authorList>
    </citation>
    <scope>NUCLEOTIDE SEQUENCE [LARGE SCALE GENOMIC DNA]</scope>
    <source>
        <strain evidence="5">QSDP1</strain>
    </source>
</reference>
<dbReference type="InterPro" id="IPR019019">
    <property type="entry name" value="H-type_lectin_domain"/>
</dbReference>
<dbReference type="GO" id="GO:0046871">
    <property type="term" value="F:N-acetylgalactosamine binding"/>
    <property type="evidence" value="ECO:0000318"/>
    <property type="project" value="GO_Central"/>
</dbReference>
<dbReference type="InterPro" id="IPR000421">
    <property type="entry name" value="FA58C"/>
</dbReference>
<dbReference type="GO" id="GO:0030247">
    <property type="term" value="F:polysaccharide binding"/>
    <property type="evidence" value="ECO:0000318"/>
    <property type="project" value="GO_Central"/>
</dbReference>
<dbReference type="GO" id="GO:0098609">
    <property type="term" value="P:cell-cell adhesion"/>
    <property type="evidence" value="ECO:0000318"/>
    <property type="project" value="GO_Central"/>
</dbReference>
<dbReference type="KEGG" id="dpp:DICPUDRAFT_52224"/>
<evidence type="ECO:0000313" key="4">
    <source>
        <dbReference type="EMBL" id="EGC40022.1"/>
    </source>
</evidence>
<dbReference type="GO" id="GO:0009986">
    <property type="term" value="C:cell surface"/>
    <property type="evidence" value="ECO:0000318"/>
    <property type="project" value="GO_Central"/>
</dbReference>
<dbReference type="GO" id="GO:0007010">
    <property type="term" value="P:cytoskeleton organization"/>
    <property type="evidence" value="ECO:0007669"/>
    <property type="project" value="UniProtKB-ARBA"/>
</dbReference>
<dbReference type="VEuPathDB" id="AmoebaDB:DICPUDRAFT_52224"/>
<evidence type="ECO:0000256" key="1">
    <source>
        <dbReference type="ARBA" id="ARBA00022734"/>
    </source>
</evidence>
<evidence type="ECO:0000256" key="2">
    <source>
        <dbReference type="ARBA" id="ARBA00022889"/>
    </source>
</evidence>
<evidence type="ECO:0000259" key="3">
    <source>
        <dbReference type="PROSITE" id="PS50022"/>
    </source>
</evidence>